<evidence type="ECO:0000313" key="2">
    <source>
        <dbReference type="EMBL" id="RBP90019.1"/>
    </source>
</evidence>
<keyword evidence="1" id="KW-0812">Transmembrane</keyword>
<dbReference type="Proteomes" id="UP000252731">
    <property type="component" value="Unassembled WGS sequence"/>
</dbReference>
<comment type="caution">
    <text evidence="2">The sequence shown here is derived from an EMBL/GenBank/DDBJ whole genome shotgun (WGS) entry which is preliminary data.</text>
</comment>
<reference evidence="2 3" key="1">
    <citation type="submission" date="2018-06" db="EMBL/GenBank/DDBJ databases">
        <title>Freshwater and sediment microbial communities from various areas in North America, analyzing microbe dynamics in response to fracking.</title>
        <authorList>
            <person name="Lamendella R."/>
        </authorList>
    </citation>
    <scope>NUCLEOTIDE SEQUENCE [LARGE SCALE GENOMIC DNA]</scope>
    <source>
        <strain evidence="2 3">14_TX</strain>
    </source>
</reference>
<proteinExistence type="predicted"/>
<evidence type="ECO:0000256" key="1">
    <source>
        <dbReference type="SAM" id="Phobius"/>
    </source>
</evidence>
<gene>
    <name evidence="2" type="ORF">DFO70_110125</name>
</gene>
<evidence type="ECO:0000313" key="3">
    <source>
        <dbReference type="Proteomes" id="UP000252731"/>
    </source>
</evidence>
<name>A0A366JPK6_CYTFI</name>
<keyword evidence="1" id="KW-0472">Membrane</keyword>
<keyword evidence="1" id="KW-1133">Transmembrane helix</keyword>
<organism evidence="2 3">
    <name type="scientific">Cytobacillus firmus</name>
    <name type="common">Bacillus firmus</name>
    <dbReference type="NCBI Taxonomy" id="1399"/>
    <lineage>
        <taxon>Bacteria</taxon>
        <taxon>Bacillati</taxon>
        <taxon>Bacillota</taxon>
        <taxon>Bacilli</taxon>
        <taxon>Bacillales</taxon>
        <taxon>Bacillaceae</taxon>
        <taxon>Cytobacillus</taxon>
    </lineage>
</organism>
<feature type="transmembrane region" description="Helical" evidence="1">
    <location>
        <begin position="49"/>
        <end position="72"/>
    </location>
</feature>
<dbReference type="AlphaFoldDB" id="A0A366JPK6"/>
<keyword evidence="3" id="KW-1185">Reference proteome</keyword>
<dbReference type="EMBL" id="QNSF01000010">
    <property type="protein sequence ID" value="RBP90019.1"/>
    <property type="molecule type" value="Genomic_DNA"/>
</dbReference>
<protein>
    <submittedName>
        <fullName evidence="2">Uncharacterized protein</fullName>
    </submittedName>
</protein>
<sequence>MAFLFMDAKEYLKLYLFNYFSWISVSYHITGTFFTATAPDAITALSPAITPGFITALPPIHTLFPIVIGFAYSLPEFRSEDKAGVLPNRFALRVQACNYLKKTDFTDI</sequence>
<accession>A0A366JPK6</accession>